<dbReference type="Pfam" id="PF25539">
    <property type="entry name" value="Bestrophin_2"/>
    <property type="match status" value="2"/>
</dbReference>
<keyword evidence="6" id="KW-0406">Ion transport</keyword>
<proteinExistence type="predicted"/>
<keyword evidence="5 9" id="KW-1133">Transmembrane helix</keyword>
<dbReference type="PANTHER" id="PTHR33281:SF19">
    <property type="entry name" value="VOLTAGE-DEPENDENT ANION CHANNEL-FORMING PROTEIN YNEE"/>
    <property type="match status" value="1"/>
</dbReference>
<keyword evidence="7 9" id="KW-0472">Membrane</keyword>
<evidence type="ECO:0000256" key="1">
    <source>
        <dbReference type="ARBA" id="ARBA00004651"/>
    </source>
</evidence>
<feature type="transmembrane region" description="Helical" evidence="9">
    <location>
        <begin position="239"/>
        <end position="261"/>
    </location>
</feature>
<sequence>MGISNGLHWLVKRYRATVINDIWFPVLLFSAWAAAIQIISIKVHDLSISNQILTVLGTVLGLVVSFRTSSAYERFAEGRKLWTAIQLASRNLATLIWVHAPGEKALKPGEDANSGRNRVLEAVIEKKSMINLVQAFSVSVKHLLRGEPGVYYQDLYPLVSFLPRYAHHNGVSRSDNLPVWDTYGMHMEAATPESSRANSRSASPNHSRKNSNFDPEKALPTLAAQYELRPARSPPKTTIYDVLPLAVLFKPIVSLFTWIFLRRAYSADKDLTFSGKRRKPAHVDSNVPMELNLFLNSYFASLLKAGIPPAIATGLSNALNSLQDSVANLERVRNTPLPFAYQAHLRMCMWLYLFFLPFQIRAAYNWLTIPSRSATAFASFLLLGFLEIGQEIEDPFGYDLNDLDLDAICLAISRELHEITAHPAPDPASYIFTVDNQPFAPADRTTAKEMVSNGSHEYHAAETGMGSIHRTLLRNWREVNEYTRKK</sequence>
<gene>
    <name evidence="10" type="ORF">EXIGLDRAFT_743332</name>
</gene>
<evidence type="ECO:0000313" key="10">
    <source>
        <dbReference type="EMBL" id="KZV78674.1"/>
    </source>
</evidence>
<keyword evidence="4 9" id="KW-0812">Transmembrane</keyword>
<dbReference type="InParanoid" id="A0A166N2A6"/>
<accession>A0A166N2A6</accession>
<evidence type="ECO:0000256" key="5">
    <source>
        <dbReference type="ARBA" id="ARBA00022989"/>
    </source>
</evidence>
<dbReference type="GO" id="GO:0005886">
    <property type="term" value="C:plasma membrane"/>
    <property type="evidence" value="ECO:0007669"/>
    <property type="project" value="UniProtKB-SubCell"/>
</dbReference>
<name>A0A166N2A6_EXIGL</name>
<dbReference type="InterPro" id="IPR044669">
    <property type="entry name" value="YneE/VCCN1/2-like"/>
</dbReference>
<comment type="subcellular location">
    <subcellularLocation>
        <location evidence="1">Cell membrane</location>
        <topology evidence="1">Multi-pass membrane protein</topology>
    </subcellularLocation>
</comment>
<evidence type="ECO:0000256" key="2">
    <source>
        <dbReference type="ARBA" id="ARBA00022448"/>
    </source>
</evidence>
<dbReference type="OrthoDB" id="1368at2759"/>
<dbReference type="PANTHER" id="PTHR33281">
    <property type="entry name" value="UPF0187 PROTEIN YNEE"/>
    <property type="match status" value="1"/>
</dbReference>
<feature type="transmembrane region" description="Helical" evidence="9">
    <location>
        <begin position="47"/>
        <end position="66"/>
    </location>
</feature>
<dbReference type="GO" id="GO:0005254">
    <property type="term" value="F:chloride channel activity"/>
    <property type="evidence" value="ECO:0007669"/>
    <property type="project" value="InterPro"/>
</dbReference>
<reference evidence="10 11" key="1">
    <citation type="journal article" date="2016" name="Mol. Biol. Evol.">
        <title>Comparative Genomics of Early-Diverging Mushroom-Forming Fungi Provides Insights into the Origins of Lignocellulose Decay Capabilities.</title>
        <authorList>
            <person name="Nagy L.G."/>
            <person name="Riley R."/>
            <person name="Tritt A."/>
            <person name="Adam C."/>
            <person name="Daum C."/>
            <person name="Floudas D."/>
            <person name="Sun H."/>
            <person name="Yadav J.S."/>
            <person name="Pangilinan J."/>
            <person name="Larsson K.H."/>
            <person name="Matsuura K."/>
            <person name="Barry K."/>
            <person name="Labutti K."/>
            <person name="Kuo R."/>
            <person name="Ohm R.A."/>
            <person name="Bhattacharya S.S."/>
            <person name="Shirouzu T."/>
            <person name="Yoshinaga Y."/>
            <person name="Martin F.M."/>
            <person name="Grigoriev I.V."/>
            <person name="Hibbett D.S."/>
        </authorList>
    </citation>
    <scope>NUCLEOTIDE SEQUENCE [LARGE SCALE GENOMIC DNA]</scope>
    <source>
        <strain evidence="10 11">HHB12029</strain>
    </source>
</reference>
<evidence type="ECO:0000256" key="4">
    <source>
        <dbReference type="ARBA" id="ARBA00022692"/>
    </source>
</evidence>
<evidence type="ECO:0000256" key="9">
    <source>
        <dbReference type="SAM" id="Phobius"/>
    </source>
</evidence>
<protein>
    <submittedName>
        <fullName evidence="10">UPF0187-domain-containing protein</fullName>
    </submittedName>
</protein>
<keyword evidence="2" id="KW-0813">Transport</keyword>
<evidence type="ECO:0000313" key="11">
    <source>
        <dbReference type="Proteomes" id="UP000077266"/>
    </source>
</evidence>
<keyword evidence="3" id="KW-1003">Cell membrane</keyword>
<feature type="compositionally biased region" description="Low complexity" evidence="8">
    <location>
        <begin position="194"/>
        <end position="205"/>
    </location>
</feature>
<keyword evidence="11" id="KW-1185">Reference proteome</keyword>
<evidence type="ECO:0000256" key="8">
    <source>
        <dbReference type="SAM" id="MobiDB-lite"/>
    </source>
</evidence>
<dbReference type="EMBL" id="KV426795">
    <property type="protein sequence ID" value="KZV78674.1"/>
    <property type="molecule type" value="Genomic_DNA"/>
</dbReference>
<evidence type="ECO:0000256" key="6">
    <source>
        <dbReference type="ARBA" id="ARBA00023065"/>
    </source>
</evidence>
<dbReference type="Proteomes" id="UP000077266">
    <property type="component" value="Unassembled WGS sequence"/>
</dbReference>
<dbReference type="STRING" id="1314781.A0A166N2A6"/>
<feature type="transmembrane region" description="Helical" evidence="9">
    <location>
        <begin position="22"/>
        <end position="41"/>
    </location>
</feature>
<dbReference type="AlphaFoldDB" id="A0A166N2A6"/>
<feature type="region of interest" description="Disordered" evidence="8">
    <location>
        <begin position="190"/>
        <end position="215"/>
    </location>
</feature>
<evidence type="ECO:0000256" key="3">
    <source>
        <dbReference type="ARBA" id="ARBA00022475"/>
    </source>
</evidence>
<organism evidence="10 11">
    <name type="scientific">Exidia glandulosa HHB12029</name>
    <dbReference type="NCBI Taxonomy" id="1314781"/>
    <lineage>
        <taxon>Eukaryota</taxon>
        <taxon>Fungi</taxon>
        <taxon>Dikarya</taxon>
        <taxon>Basidiomycota</taxon>
        <taxon>Agaricomycotina</taxon>
        <taxon>Agaricomycetes</taxon>
        <taxon>Auriculariales</taxon>
        <taxon>Exidiaceae</taxon>
        <taxon>Exidia</taxon>
    </lineage>
</organism>
<evidence type="ECO:0000256" key="7">
    <source>
        <dbReference type="ARBA" id="ARBA00023136"/>
    </source>
</evidence>